<dbReference type="GO" id="GO:0046872">
    <property type="term" value="F:metal ion binding"/>
    <property type="evidence" value="ECO:0007669"/>
    <property type="project" value="UniProtKB-KW"/>
</dbReference>
<name>A0A9Q5HS46_SANBA</name>
<dbReference type="GO" id="GO:0042292">
    <property type="term" value="F:URM1 activating enzyme activity"/>
    <property type="evidence" value="ECO:0007669"/>
    <property type="project" value="TreeGrafter"/>
</dbReference>
<comment type="similarity">
    <text evidence="12">In the N-terminal section; belongs to the HesA/MoeB/ThiF family. UBA4 subfamily.</text>
</comment>
<evidence type="ECO:0000256" key="9">
    <source>
        <dbReference type="ARBA" id="ARBA00022833"/>
    </source>
</evidence>
<feature type="binding site" evidence="12">
    <location>
        <position position="183"/>
    </location>
    <ligand>
        <name>Zn(2+)</name>
        <dbReference type="ChEBI" id="CHEBI:29105"/>
    </ligand>
</feature>
<evidence type="ECO:0000256" key="2">
    <source>
        <dbReference type="ARBA" id="ARBA00022490"/>
    </source>
</evidence>
<gene>
    <name evidence="12" type="primary">UBA4</name>
    <name evidence="14" type="ORF">A7U60_g8143</name>
</gene>
<feature type="binding site" evidence="12">
    <location>
        <position position="289"/>
    </location>
    <ligand>
        <name>Zn(2+)</name>
        <dbReference type="ChEBI" id="CHEBI:29105"/>
    </ligand>
</feature>
<evidence type="ECO:0000313" key="14">
    <source>
        <dbReference type="EMBL" id="OCB84921.1"/>
    </source>
</evidence>
<evidence type="ECO:0000256" key="4">
    <source>
        <dbReference type="ARBA" id="ARBA00022694"/>
    </source>
</evidence>
<dbReference type="HAMAP" id="MF_03049">
    <property type="entry name" value="MOCS3_Uba4"/>
    <property type="match status" value="1"/>
</dbReference>
<dbReference type="GO" id="GO:0005829">
    <property type="term" value="C:cytosol"/>
    <property type="evidence" value="ECO:0007669"/>
    <property type="project" value="UniProtKB-SubCell"/>
</dbReference>
<dbReference type="PANTHER" id="PTHR10953">
    <property type="entry name" value="UBIQUITIN-ACTIVATING ENZYME E1"/>
    <property type="match status" value="1"/>
</dbReference>
<keyword evidence="2 12" id="KW-0963">Cytoplasm</keyword>
<dbReference type="Gene3D" id="3.40.50.720">
    <property type="entry name" value="NAD(P)-binding Rossmann-like Domain"/>
    <property type="match status" value="1"/>
</dbReference>
<dbReference type="InterPro" id="IPR028885">
    <property type="entry name" value="MOCS3/Uba4"/>
</dbReference>
<dbReference type="InterPro" id="IPR000594">
    <property type="entry name" value="ThiF_NAD_FAD-bd"/>
</dbReference>
<evidence type="ECO:0000256" key="11">
    <source>
        <dbReference type="ARBA" id="ARBA00023268"/>
    </source>
</evidence>
<dbReference type="GO" id="GO:0032447">
    <property type="term" value="P:protein urmylation"/>
    <property type="evidence" value="ECO:0007669"/>
    <property type="project" value="TreeGrafter"/>
</dbReference>
<protein>
    <recommendedName>
        <fullName evidence="13">Rhodanese domain-containing protein</fullName>
    </recommendedName>
</protein>
<dbReference type="InterPro" id="IPR045886">
    <property type="entry name" value="ThiF/MoeB/HesA"/>
</dbReference>
<comment type="caution">
    <text evidence="14">The sequence shown here is derived from an EMBL/GenBank/DDBJ whole genome shotgun (WGS) entry which is preliminary data.</text>
</comment>
<evidence type="ECO:0000256" key="12">
    <source>
        <dbReference type="HAMAP-Rule" id="MF_03049"/>
    </source>
</evidence>
<keyword evidence="4 12" id="KW-0819">tRNA processing</keyword>
<evidence type="ECO:0000313" key="15">
    <source>
        <dbReference type="Proteomes" id="UP000757232"/>
    </source>
</evidence>
<dbReference type="Gene3D" id="3.40.250.10">
    <property type="entry name" value="Rhodanese-like domain"/>
    <property type="match status" value="1"/>
</dbReference>
<dbReference type="EMBL" id="LNZH02000213">
    <property type="protein sequence ID" value="OCB84921.1"/>
    <property type="molecule type" value="Genomic_DNA"/>
</dbReference>
<evidence type="ECO:0000256" key="8">
    <source>
        <dbReference type="ARBA" id="ARBA00022786"/>
    </source>
</evidence>
<evidence type="ECO:0000256" key="3">
    <source>
        <dbReference type="ARBA" id="ARBA00022679"/>
    </source>
</evidence>
<comment type="pathway">
    <text evidence="12">tRNA modification; 5-methoxycarbonylmethyl-2-thiouridine-tRNA biosynthesis.</text>
</comment>
<dbReference type="SMART" id="SM00450">
    <property type="entry name" value="RHOD"/>
    <property type="match status" value="1"/>
</dbReference>
<dbReference type="OrthoDB" id="10261062at2759"/>
<evidence type="ECO:0000256" key="10">
    <source>
        <dbReference type="ARBA" id="ARBA00022840"/>
    </source>
</evidence>
<keyword evidence="9 12" id="KW-0862">Zinc</keyword>
<feature type="binding site" evidence="12">
    <location>
        <position position="186"/>
    </location>
    <ligand>
        <name>Zn(2+)</name>
        <dbReference type="ChEBI" id="CHEBI:29105"/>
    </ligand>
</feature>
<feature type="binding site" evidence="12">
    <location>
        <position position="45"/>
    </location>
    <ligand>
        <name>ATP</name>
        <dbReference type="ChEBI" id="CHEBI:30616"/>
    </ligand>
</feature>
<dbReference type="NCBIfam" id="NF004281">
    <property type="entry name" value="PRK05690.1"/>
    <property type="match status" value="1"/>
</dbReference>
<feature type="binding site" evidence="12">
    <location>
        <begin position="73"/>
        <end position="77"/>
    </location>
    <ligand>
        <name>ATP</name>
        <dbReference type="ChEBI" id="CHEBI:30616"/>
    </ligand>
</feature>
<evidence type="ECO:0000256" key="6">
    <source>
        <dbReference type="ARBA" id="ARBA00022723"/>
    </source>
</evidence>
<dbReference type="Proteomes" id="UP000757232">
    <property type="component" value="Unassembled WGS sequence"/>
</dbReference>
<sequence length="442" mass="47994">MASSLALSSLSDYRRYGRQMIIDGLGLPAQVKLQDSSVLVVGAGGLGCPALQYLCSTGVGRIGIVDHDIVELSNLQRQVLHSEETLGMPKVESAAQALKKLNSTVRTDTYKEALNPSNAEHILSKYSVILDCTDNAPVRYLLSDTCVRLGLPLVSGAAQRLDGQLCVYNLPLETDRTEERGPCYRCLFPTPPAPEMQGSCEEMGILGAVTGVIGSLQALEAIKVICGLHDHKPSLLIYSALAFPPFRSVKLRSRRKNYHKPSLLIYSALAFPPFRSVKLRSRRKNCPACGEEGERIGKISELDYVAFCGGPRPDWVERGLVTDGSRRRISANELSKRLRNDNNSVRIVDVRSPVEFGICHLPGSQNVPLSELVASPLLTSKAGPVLNHSVDKKPLTVFVCRLGNDSQIAADAFRDSGDAEVADLIGGLRSWAADVDPGFPVY</sequence>
<feature type="domain" description="Rhodanese" evidence="13">
    <location>
        <begin position="341"/>
        <end position="440"/>
    </location>
</feature>
<feature type="active site" description="Glycyl thioester intermediate; for adenylyltransferase activity" evidence="12">
    <location>
        <position position="200"/>
    </location>
</feature>
<dbReference type="InterPro" id="IPR036873">
    <property type="entry name" value="Rhodanese-like_dom_sf"/>
</dbReference>
<evidence type="ECO:0000256" key="7">
    <source>
        <dbReference type="ARBA" id="ARBA00022741"/>
    </source>
</evidence>
<dbReference type="InterPro" id="IPR001763">
    <property type="entry name" value="Rhodanese-like_dom"/>
</dbReference>
<dbReference type="PANTHER" id="PTHR10953:SF102">
    <property type="entry name" value="ADENYLYLTRANSFERASE AND SULFURTRANSFERASE MOCS3"/>
    <property type="match status" value="1"/>
</dbReference>
<dbReference type="PROSITE" id="PS50206">
    <property type="entry name" value="RHODANESE_3"/>
    <property type="match status" value="1"/>
</dbReference>
<comment type="cofactor">
    <cofactor evidence="12">
        <name>Zn(2+)</name>
        <dbReference type="ChEBI" id="CHEBI:29105"/>
    </cofactor>
    <text evidence="12">Binds 1 zinc ion per subunit.</text>
</comment>
<keyword evidence="3 12" id="KW-0808">Transferase</keyword>
<dbReference type="GO" id="GO:0002143">
    <property type="term" value="P:tRNA wobble position uridine thiolation"/>
    <property type="evidence" value="ECO:0007669"/>
    <property type="project" value="InterPro"/>
</dbReference>
<keyword evidence="8" id="KW-0833">Ubl conjugation pathway</keyword>
<feature type="binding site" evidence="12">
    <location>
        <position position="66"/>
    </location>
    <ligand>
        <name>ATP</name>
        <dbReference type="ChEBI" id="CHEBI:30616"/>
    </ligand>
</feature>
<dbReference type="Pfam" id="PF00581">
    <property type="entry name" value="Rhodanese"/>
    <property type="match status" value="1"/>
</dbReference>
<keyword evidence="11 12" id="KW-0511">Multifunctional enzyme</keyword>
<dbReference type="GO" id="GO:0070566">
    <property type="term" value="F:adenylyltransferase activity"/>
    <property type="evidence" value="ECO:0007669"/>
    <property type="project" value="InterPro"/>
</dbReference>
<dbReference type="GO" id="GO:0005524">
    <property type="term" value="F:ATP binding"/>
    <property type="evidence" value="ECO:0007669"/>
    <property type="project" value="UniProtKB-KW"/>
</dbReference>
<organism evidence="14 15">
    <name type="scientific">Sanghuangporus baumii</name>
    <name type="common">Phellinus baumii</name>
    <dbReference type="NCBI Taxonomy" id="108892"/>
    <lineage>
        <taxon>Eukaryota</taxon>
        <taxon>Fungi</taxon>
        <taxon>Dikarya</taxon>
        <taxon>Basidiomycota</taxon>
        <taxon>Agaricomycotina</taxon>
        <taxon>Agaricomycetes</taxon>
        <taxon>Hymenochaetales</taxon>
        <taxon>Hymenochaetaceae</taxon>
        <taxon>Sanghuangporus</taxon>
    </lineage>
</organism>
<dbReference type="FunFam" id="3.40.50.720:FF:000033">
    <property type="entry name" value="Adenylyltransferase and sulfurtransferase MOCS3"/>
    <property type="match status" value="1"/>
</dbReference>
<evidence type="ECO:0000256" key="1">
    <source>
        <dbReference type="ARBA" id="ARBA00004514"/>
    </source>
</evidence>
<dbReference type="InterPro" id="IPR035985">
    <property type="entry name" value="Ubiquitin-activating_enz"/>
</dbReference>
<reference evidence="14" key="1">
    <citation type="submission" date="2016-06" db="EMBL/GenBank/DDBJ databases">
        <title>Draft Genome sequence of the fungus Inonotus baumii.</title>
        <authorList>
            <person name="Zhu H."/>
            <person name="Lin W."/>
        </authorList>
    </citation>
    <scope>NUCLEOTIDE SEQUENCE</scope>
    <source>
        <strain evidence="14">821</strain>
    </source>
</reference>
<dbReference type="Pfam" id="PF00899">
    <property type="entry name" value="ThiF"/>
    <property type="match status" value="1"/>
</dbReference>
<keyword evidence="10 12" id="KW-0067">ATP-binding</keyword>
<comment type="subcellular location">
    <subcellularLocation>
        <location evidence="1">Cytoplasm</location>
        <location evidence="1">Cytosol</location>
    </subcellularLocation>
</comment>
<keyword evidence="15" id="KW-1185">Reference proteome</keyword>
<feature type="binding site" evidence="12">
    <location>
        <position position="286"/>
    </location>
    <ligand>
        <name>Zn(2+)</name>
        <dbReference type="ChEBI" id="CHEBI:29105"/>
    </ligand>
</feature>
<accession>A0A9Q5HS46</accession>
<dbReference type="SUPFAM" id="SSF69572">
    <property type="entry name" value="Activating enzymes of the ubiquitin-like proteins"/>
    <property type="match status" value="1"/>
</dbReference>
<evidence type="ECO:0000259" key="13">
    <source>
        <dbReference type="PROSITE" id="PS50206"/>
    </source>
</evidence>
<feature type="binding site" evidence="12">
    <location>
        <position position="90"/>
    </location>
    <ligand>
        <name>ATP</name>
        <dbReference type="ChEBI" id="CHEBI:30616"/>
    </ligand>
</feature>
<dbReference type="GO" id="GO:0004792">
    <property type="term" value="F:thiosulfate-cyanide sulfurtransferase activity"/>
    <property type="evidence" value="ECO:0007669"/>
    <property type="project" value="TreeGrafter"/>
</dbReference>
<keyword evidence="6 12" id="KW-0479">Metal-binding</keyword>
<keyword evidence="5" id="KW-0548">Nucleotidyltransferase</keyword>
<feature type="binding site" evidence="12">
    <location>
        <begin position="134"/>
        <end position="135"/>
    </location>
    <ligand>
        <name>ATP</name>
        <dbReference type="ChEBI" id="CHEBI:30616"/>
    </ligand>
</feature>
<dbReference type="AlphaFoldDB" id="A0A9Q5HS46"/>
<evidence type="ECO:0000256" key="5">
    <source>
        <dbReference type="ARBA" id="ARBA00022695"/>
    </source>
</evidence>
<keyword evidence="7 12" id="KW-0547">Nucleotide-binding</keyword>
<proteinExistence type="inferred from homology"/>
<dbReference type="CDD" id="cd00757">
    <property type="entry name" value="ThiF_MoeB_HesA_family"/>
    <property type="match status" value="1"/>
</dbReference>
<feature type="active site" description="Cysteine persulfide intermediate; for sulfurtransferase activity" evidence="12">
    <location>
        <position position="400"/>
    </location>
</feature>